<dbReference type="Pfam" id="PF11721">
    <property type="entry name" value="Malectin"/>
    <property type="match status" value="1"/>
</dbReference>
<proteinExistence type="predicted"/>
<feature type="domain" description="Malectin" evidence="2">
    <location>
        <begin position="478"/>
        <end position="615"/>
    </location>
</feature>
<dbReference type="KEGG" id="nano:G5V58_14255"/>
<evidence type="ECO:0000259" key="2">
    <source>
        <dbReference type="Pfam" id="PF11721"/>
    </source>
</evidence>
<keyword evidence="4" id="KW-1185">Reference proteome</keyword>
<evidence type="ECO:0000256" key="1">
    <source>
        <dbReference type="SAM" id="SignalP"/>
    </source>
</evidence>
<organism evidence="3 4">
    <name type="scientific">Nocardioides anomalus</name>
    <dbReference type="NCBI Taxonomy" id="2712223"/>
    <lineage>
        <taxon>Bacteria</taxon>
        <taxon>Bacillati</taxon>
        <taxon>Actinomycetota</taxon>
        <taxon>Actinomycetes</taxon>
        <taxon>Propionibacteriales</taxon>
        <taxon>Nocardioidaceae</taxon>
        <taxon>Nocardioides</taxon>
    </lineage>
</organism>
<feature type="signal peptide" evidence="1">
    <location>
        <begin position="1"/>
        <end position="32"/>
    </location>
</feature>
<dbReference type="InterPro" id="IPR021720">
    <property type="entry name" value="Malectin_dom"/>
</dbReference>
<evidence type="ECO:0000313" key="3">
    <source>
        <dbReference type="EMBL" id="QIG43773.1"/>
    </source>
</evidence>
<name>A0A6G6WF40_9ACTN</name>
<accession>A0A6G6WF40</accession>
<evidence type="ECO:0000313" key="4">
    <source>
        <dbReference type="Proteomes" id="UP000502996"/>
    </source>
</evidence>
<dbReference type="Gene3D" id="2.60.120.430">
    <property type="entry name" value="Galactose-binding lectin"/>
    <property type="match status" value="1"/>
</dbReference>
<reference evidence="3 4" key="1">
    <citation type="submission" date="2020-02" db="EMBL/GenBank/DDBJ databases">
        <title>Full genome sequence of Nocardioides sp. R-3366.</title>
        <authorList>
            <person name="Im W.-T."/>
        </authorList>
    </citation>
    <scope>NUCLEOTIDE SEQUENCE [LARGE SCALE GENOMIC DNA]</scope>
    <source>
        <strain evidence="3 4">R-3366</strain>
    </source>
</reference>
<dbReference type="Proteomes" id="UP000502996">
    <property type="component" value="Chromosome"/>
</dbReference>
<dbReference type="AlphaFoldDB" id="A0A6G6WF40"/>
<dbReference type="EMBL" id="CP049257">
    <property type="protein sequence ID" value="QIG43773.1"/>
    <property type="molecule type" value="Genomic_DNA"/>
</dbReference>
<sequence>MTDRRHRTALAAAAVSAVSAALLAVVPGPAGAVNADLGSSVVAAKPVAFTPHVMNGSVQAITQIGNRIVVAGTFTKVSPAATFKDTSDDLVRNRIFAFDATTGVIDPSFNPNLNGAVNSLDTDGTYVYAGGAFSASGANTATKRVVKLTATGSVVTTWTPQPNLAVNEVVVRGSRVFIGGAFTAVKVGRVSTPRGALAALDSSTGAVLAGVDVPFTGVYDPANDGGGTTNITRFDISADGSRLAAIGNFATVGGLPRVQLAVLDTSGATAVVAPWATNRYDRAHNSCAGVFDTFTRDVDFAPDGSYFVVSATGAFAGGAAAGTMCDTVSRWETASVANDPTWASYTGGDTTYGVAVTGGVVYVGGHMRWQNNPYQGDQAGPGAVPREGIAALDTVNGLPLSWNPGRARGVGAQALFATPVGLWVGSDTTQIGGATRGRLALMPLAGGTTVPTVAAATLPNDLFVAQRTTGAGSNVLYRVDAAGPPLQAADGGPDWSSADGLVDGGSVADWGATVPRDATVPATTPPSIFQAERYGQQDWNLPVAAGKHVTVRLYFANQYGGTSQPGQRVFDVLVDGSTFLDDFDIAAAAGDRTGTMRSLQLTTDGDGIDIDLRAVAENPLINGIEVIDNDASTGTGTAGVLQRRAVDANGTPTGQPGTANTAMDWSTVRGAFLLNGTVYYGKADGSLYKRTFTKSSGATGAEKVVNLYDDPEDGTRIPFPIGNLTGMFYDPTLHRIYYTVFGDSRLWYRYFTPESGVVGALTFEADAGGVSFASAAGVTLASGRILYGSSVDGSLRSVPFAGGRVTGSPTVVSADGTWRYRAIMVPNT</sequence>
<keyword evidence="1" id="KW-0732">Signal</keyword>
<dbReference type="SUPFAM" id="SSF75011">
    <property type="entry name" value="3-carboxy-cis,cis-mucoante lactonizing enzyme"/>
    <property type="match status" value="1"/>
</dbReference>
<feature type="chain" id="PRO_5026080386" description="Malectin domain-containing protein" evidence="1">
    <location>
        <begin position="33"/>
        <end position="828"/>
    </location>
</feature>
<protein>
    <recommendedName>
        <fullName evidence="2">Malectin domain-containing protein</fullName>
    </recommendedName>
</protein>
<dbReference type="Gene3D" id="2.80.10.50">
    <property type="match status" value="1"/>
</dbReference>
<gene>
    <name evidence="3" type="ORF">G5V58_14255</name>
</gene>
<dbReference type="RefSeq" id="WP_165233928.1">
    <property type="nucleotide sequence ID" value="NZ_CP049257.1"/>
</dbReference>